<dbReference type="EMBL" id="OIVN01000534">
    <property type="protein sequence ID" value="SPC81724.1"/>
    <property type="molecule type" value="Genomic_DNA"/>
</dbReference>
<dbReference type="InterPro" id="IPR050796">
    <property type="entry name" value="SCF_F-box_component"/>
</dbReference>
<dbReference type="InterPro" id="IPR001810">
    <property type="entry name" value="F-box_dom"/>
</dbReference>
<dbReference type="PANTHER" id="PTHR31672:SF10">
    <property type="entry name" value="F-BOX DOMAIN-CONTAINING PROTEIN"/>
    <property type="match status" value="1"/>
</dbReference>
<protein>
    <recommendedName>
        <fullName evidence="1">F-box domain-containing protein</fullName>
    </recommendedName>
</protein>
<dbReference type="PROSITE" id="PS50181">
    <property type="entry name" value="FBOX"/>
    <property type="match status" value="1"/>
</dbReference>
<evidence type="ECO:0000313" key="2">
    <source>
        <dbReference type="EMBL" id="SPC81724.1"/>
    </source>
</evidence>
<dbReference type="NCBIfam" id="TIGR01640">
    <property type="entry name" value="F_box_assoc_1"/>
    <property type="match status" value="1"/>
</dbReference>
<dbReference type="AlphaFoldDB" id="A0A2N9F4K9"/>
<reference evidence="2" key="1">
    <citation type="submission" date="2018-02" db="EMBL/GenBank/DDBJ databases">
        <authorList>
            <person name="Cohen D.B."/>
            <person name="Kent A.D."/>
        </authorList>
    </citation>
    <scope>NUCLEOTIDE SEQUENCE</scope>
</reference>
<proteinExistence type="predicted"/>
<dbReference type="InterPro" id="IPR017451">
    <property type="entry name" value="F-box-assoc_interact_dom"/>
</dbReference>
<dbReference type="SMART" id="SM00256">
    <property type="entry name" value="FBOX"/>
    <property type="match status" value="1"/>
</dbReference>
<evidence type="ECO:0000259" key="1">
    <source>
        <dbReference type="PROSITE" id="PS50181"/>
    </source>
</evidence>
<accession>A0A2N9F4K9</accession>
<dbReference type="CDD" id="cd22157">
    <property type="entry name" value="F-box_AtFBW1-like"/>
    <property type="match status" value="1"/>
</dbReference>
<dbReference type="Pfam" id="PF00646">
    <property type="entry name" value="F-box"/>
    <property type="match status" value="1"/>
</dbReference>
<feature type="domain" description="F-box" evidence="1">
    <location>
        <begin position="6"/>
        <end position="52"/>
    </location>
</feature>
<dbReference type="PANTHER" id="PTHR31672">
    <property type="entry name" value="BNACNNG10540D PROTEIN"/>
    <property type="match status" value="1"/>
</dbReference>
<gene>
    <name evidence="2" type="ORF">FSB_LOCUS9606</name>
</gene>
<dbReference type="Pfam" id="PF07734">
    <property type="entry name" value="FBA_1"/>
    <property type="match status" value="1"/>
</dbReference>
<sequence length="359" mass="40909">MPDNAKVSWDSLPVEIVTQILLRLPIKPIIISTSVCKTWKSIIQNPTFIPTHLHHSINNNNHNLLLFRLCEDEADITEIYALHNDDDNDFTDHARFDFPLETHNYNPIFRVVESFLNFLTQMLLLHTVSSNASIGFGFDPKTNDYKVVRVVCLEIDPNIVKDRPAVEVFTLSSGEWRMVTAALPPICIVNRFEAQVFVNGAIHWLAFRRTGGGVKLDHFVLVFDLGDEVFREILLPKLPNPGECVYNLCAVYGNSIALFQTMFISHHLDIWVMKEYSVASLWTKVLTVQGPGEVIPRAIGFRRNGKVVLKMDERKLSSQDIETQERKDLRITSYVYTFVDSYVESLVLPDKVANGAVTY</sequence>
<dbReference type="Gene3D" id="1.20.1280.50">
    <property type="match status" value="1"/>
</dbReference>
<dbReference type="SUPFAM" id="SSF81383">
    <property type="entry name" value="F-box domain"/>
    <property type="match status" value="1"/>
</dbReference>
<organism evidence="2">
    <name type="scientific">Fagus sylvatica</name>
    <name type="common">Beechnut</name>
    <dbReference type="NCBI Taxonomy" id="28930"/>
    <lineage>
        <taxon>Eukaryota</taxon>
        <taxon>Viridiplantae</taxon>
        <taxon>Streptophyta</taxon>
        <taxon>Embryophyta</taxon>
        <taxon>Tracheophyta</taxon>
        <taxon>Spermatophyta</taxon>
        <taxon>Magnoliopsida</taxon>
        <taxon>eudicotyledons</taxon>
        <taxon>Gunneridae</taxon>
        <taxon>Pentapetalae</taxon>
        <taxon>rosids</taxon>
        <taxon>fabids</taxon>
        <taxon>Fagales</taxon>
        <taxon>Fagaceae</taxon>
        <taxon>Fagus</taxon>
    </lineage>
</organism>
<dbReference type="InterPro" id="IPR036047">
    <property type="entry name" value="F-box-like_dom_sf"/>
</dbReference>
<name>A0A2N9F4K9_FAGSY</name>
<dbReference type="InterPro" id="IPR006527">
    <property type="entry name" value="F-box-assoc_dom_typ1"/>
</dbReference>